<protein>
    <submittedName>
        <fullName evidence="3">Extracellular solute-binding protein</fullName>
    </submittedName>
</protein>
<dbReference type="PANTHER" id="PTHR43649">
    <property type="entry name" value="ARABINOSE-BINDING PROTEIN-RELATED"/>
    <property type="match status" value="1"/>
</dbReference>
<accession>A0ABZ1YWK8</accession>
<keyword evidence="2" id="KW-0813">Transport</keyword>
<gene>
    <name evidence="3" type="ORF">OG563_45655</name>
</gene>
<keyword evidence="4" id="KW-1185">Reference proteome</keyword>
<reference evidence="3" key="1">
    <citation type="submission" date="2022-10" db="EMBL/GenBank/DDBJ databases">
        <title>The complete genomes of actinobacterial strains from the NBC collection.</title>
        <authorList>
            <person name="Joergensen T.S."/>
            <person name="Alvarez Arevalo M."/>
            <person name="Sterndorff E.B."/>
            <person name="Faurdal D."/>
            <person name="Vuksanovic O."/>
            <person name="Mourched A.-S."/>
            <person name="Charusanti P."/>
            <person name="Shaw S."/>
            <person name="Blin K."/>
            <person name="Weber T."/>
        </authorList>
    </citation>
    <scope>NUCLEOTIDE SEQUENCE</scope>
    <source>
        <strain evidence="3">NBC_01482</strain>
    </source>
</reference>
<dbReference type="InterPro" id="IPR050490">
    <property type="entry name" value="Bact_solute-bd_prot1"/>
</dbReference>
<dbReference type="Proteomes" id="UP001432062">
    <property type="component" value="Chromosome"/>
</dbReference>
<dbReference type="EMBL" id="CP109441">
    <property type="protein sequence ID" value="WUV46267.1"/>
    <property type="molecule type" value="Genomic_DNA"/>
</dbReference>
<dbReference type="RefSeq" id="WP_327099529.1">
    <property type="nucleotide sequence ID" value="NZ_CP109149.1"/>
</dbReference>
<name>A0ABZ1YWK8_9NOCA</name>
<dbReference type="SUPFAM" id="SSF53850">
    <property type="entry name" value="Periplasmic binding protein-like II"/>
    <property type="match status" value="1"/>
</dbReference>
<dbReference type="PANTHER" id="PTHR43649:SF29">
    <property type="entry name" value="OSMOPROTECTIVE COMPOUNDS-BINDING PROTEIN GGTB"/>
    <property type="match status" value="1"/>
</dbReference>
<dbReference type="Gene3D" id="3.40.190.10">
    <property type="entry name" value="Periplasmic binding protein-like II"/>
    <property type="match status" value="2"/>
</dbReference>
<comment type="similarity">
    <text evidence="1">Belongs to the bacterial solute-binding protein 1 family.</text>
</comment>
<proteinExistence type="inferred from homology"/>
<evidence type="ECO:0000313" key="4">
    <source>
        <dbReference type="Proteomes" id="UP001432062"/>
    </source>
</evidence>
<sequence length="430" mass="46708">MGTRRALLQAGWVLPLAACAPQLLWGDSGSIRIGVSWSGAELAAFRKVLAPMPFARSVDVIPMGDEVGTAFSAGGKSAPDIVLLPQAGQVRALVDDGKLRPVPDALWTDDQGARYPELWRQLLYYNGKPYGVPFKAADKSLVWYDRQTVDKYHLGDPADWTIADWVDRIEVLADTPIRLLALAAADGWVLTDVFENVLRAESPRTYDDLTTTTQERVWDRPAVRATFGNLARLWGRRHAIAGGVAVALTRQFPDAIREVFEHRRAAMVIAPDFAEPVVRECLRASGRRLEEVVGIAPFPVTGLGGERPRIVGGDVMVVTKYAGSRADEVVAALAAPEAPLPWIQGDGGFIAPNTRTTVRYSALLEPIARSQSPWSAFDLSDQLGAVGGRNGLWRILTDFLVAIGDGAAEPPDAAIDRAIAALDGFERSRR</sequence>
<evidence type="ECO:0000256" key="2">
    <source>
        <dbReference type="ARBA" id="ARBA00022448"/>
    </source>
</evidence>
<organism evidence="3 4">
    <name type="scientific">Nocardia vinacea</name>
    <dbReference type="NCBI Taxonomy" id="96468"/>
    <lineage>
        <taxon>Bacteria</taxon>
        <taxon>Bacillati</taxon>
        <taxon>Actinomycetota</taxon>
        <taxon>Actinomycetes</taxon>
        <taxon>Mycobacteriales</taxon>
        <taxon>Nocardiaceae</taxon>
        <taxon>Nocardia</taxon>
    </lineage>
</organism>
<evidence type="ECO:0000256" key="1">
    <source>
        <dbReference type="ARBA" id="ARBA00008520"/>
    </source>
</evidence>
<evidence type="ECO:0000313" key="3">
    <source>
        <dbReference type="EMBL" id="WUV46267.1"/>
    </source>
</evidence>